<feature type="region of interest" description="Disordered" evidence="1">
    <location>
        <begin position="198"/>
        <end position="262"/>
    </location>
</feature>
<evidence type="ECO:0000256" key="1">
    <source>
        <dbReference type="SAM" id="MobiDB-lite"/>
    </source>
</evidence>
<organism evidence="2 3">
    <name type="scientific">Austropuccinia psidii MF-1</name>
    <dbReference type="NCBI Taxonomy" id="1389203"/>
    <lineage>
        <taxon>Eukaryota</taxon>
        <taxon>Fungi</taxon>
        <taxon>Dikarya</taxon>
        <taxon>Basidiomycota</taxon>
        <taxon>Pucciniomycotina</taxon>
        <taxon>Pucciniomycetes</taxon>
        <taxon>Pucciniales</taxon>
        <taxon>Sphaerophragmiaceae</taxon>
        <taxon>Austropuccinia</taxon>
    </lineage>
</organism>
<feature type="compositionally biased region" description="Acidic residues" evidence="1">
    <location>
        <begin position="217"/>
        <end position="228"/>
    </location>
</feature>
<feature type="compositionally biased region" description="Low complexity" evidence="1">
    <location>
        <begin position="86"/>
        <end position="97"/>
    </location>
</feature>
<gene>
    <name evidence="2" type="ORF">O181_020042</name>
</gene>
<evidence type="ECO:0000313" key="3">
    <source>
        <dbReference type="Proteomes" id="UP000765509"/>
    </source>
</evidence>
<feature type="compositionally biased region" description="Polar residues" evidence="1">
    <location>
        <begin position="72"/>
        <end position="85"/>
    </location>
</feature>
<proteinExistence type="predicted"/>
<protein>
    <submittedName>
        <fullName evidence="2">Uncharacterized protein</fullName>
    </submittedName>
</protein>
<dbReference type="OrthoDB" id="3254880at2759"/>
<feature type="compositionally biased region" description="Acidic residues" evidence="1">
    <location>
        <begin position="198"/>
        <end position="207"/>
    </location>
</feature>
<evidence type="ECO:0000313" key="2">
    <source>
        <dbReference type="EMBL" id="MBW0480327.1"/>
    </source>
</evidence>
<dbReference type="EMBL" id="AVOT02005926">
    <property type="protein sequence ID" value="MBW0480327.1"/>
    <property type="molecule type" value="Genomic_DNA"/>
</dbReference>
<reference evidence="2" key="1">
    <citation type="submission" date="2021-03" db="EMBL/GenBank/DDBJ databases">
        <title>Draft genome sequence of rust myrtle Austropuccinia psidii MF-1, a brazilian biotype.</title>
        <authorList>
            <person name="Quecine M.C."/>
            <person name="Pachon D.M.R."/>
            <person name="Bonatelli M.L."/>
            <person name="Correr F.H."/>
            <person name="Franceschini L.M."/>
            <person name="Leite T.F."/>
            <person name="Margarido G.R.A."/>
            <person name="Almeida C.A."/>
            <person name="Ferrarezi J.A."/>
            <person name="Labate C.A."/>
        </authorList>
    </citation>
    <scope>NUCLEOTIDE SEQUENCE</scope>
    <source>
        <strain evidence="2">MF-1</strain>
    </source>
</reference>
<comment type="caution">
    <text evidence="2">The sequence shown here is derived from an EMBL/GenBank/DDBJ whole genome shotgun (WGS) entry which is preliminary data.</text>
</comment>
<dbReference type="AlphaFoldDB" id="A0A9Q3GUZ5"/>
<feature type="compositionally biased region" description="Acidic residues" evidence="1">
    <location>
        <begin position="236"/>
        <end position="248"/>
    </location>
</feature>
<feature type="region of interest" description="Disordered" evidence="1">
    <location>
        <begin position="71"/>
        <end position="98"/>
    </location>
</feature>
<sequence>MSVTSATPIKTIKHTTFLEDIANVALPPQQPPPKWSCFTKPSSLSFSVQLFVFNINMDGYHSRIDSAKKSSKPLSISTNSSGKQISTSPKPTPKCSPLQMQTADFPPDFIGLRVLWNIHKQDTIPTPQSQEILVQFYRKFSSSSDIDSALQRSTNALMLDTEEDVQDFAEKQLQPVKVACGVSKLGSAYESYIRGALDAEEDNDSDNSPDGSINLEEPSDNEEEESDGLFEPGEYNFEDVVEYEDSGAEDQAKGMEGVEEEI</sequence>
<accession>A0A9Q3GUZ5</accession>
<name>A0A9Q3GUZ5_9BASI</name>
<keyword evidence="3" id="KW-1185">Reference proteome</keyword>
<dbReference type="Proteomes" id="UP000765509">
    <property type="component" value="Unassembled WGS sequence"/>
</dbReference>